<evidence type="ECO:0000256" key="1">
    <source>
        <dbReference type="ARBA" id="ARBA00023172"/>
    </source>
</evidence>
<sequence length="407" mass="47223">MKDQDYHAARLPRDMNRLRNSTKILDVNKELILSFLEFAKANGAMPATLRNLIWSCMTVASIINKPFTEATYDDIVKVVAEIEGKYKSEKTKTALKSNLKVFYRWLRKTKDYPPEVDWIKINHKRVNNKLPEEILTEEEIVKMADAALNPRDKALVLVLYESGCRIGELLSLKIKDVQFDDYGCVLIVPKGKTGSRRVRIIKYAKKLLHWLDVHPLKNDPESYVWISLGVNTKNQLVSYVGIEYVLKRLAKKVGITKKVNPHAFRHARATHLAQHLPQAIMNEVFGWSKDSRMSSIYYHLSGKDVDEALLRMHGLKPREDKEAKTITTRICAKCGEVNSALAHFCKKCNSPLDLKVMLEIDSKRKEFDDFMKEFLTYYADVDKNFKKVFKQFVKERNFEHLFSYKDD</sequence>
<dbReference type="Pfam" id="PF00589">
    <property type="entry name" value="Phage_integrase"/>
    <property type="match status" value="1"/>
</dbReference>
<feature type="domain" description="Tyr recombinase" evidence="2">
    <location>
        <begin position="129"/>
        <end position="310"/>
    </location>
</feature>
<dbReference type="AlphaFoldDB" id="A0A7C3WVG7"/>
<dbReference type="SUPFAM" id="SSF56349">
    <property type="entry name" value="DNA breaking-rejoining enzymes"/>
    <property type="match status" value="1"/>
</dbReference>
<dbReference type="InterPro" id="IPR011010">
    <property type="entry name" value="DNA_brk_join_enz"/>
</dbReference>
<reference evidence="3" key="1">
    <citation type="journal article" date="2020" name="mSystems">
        <title>Genome- and Community-Level Interaction Insights into Carbon Utilization and Element Cycling Functions of Hydrothermarchaeota in Hydrothermal Sediment.</title>
        <authorList>
            <person name="Zhou Z."/>
            <person name="Liu Y."/>
            <person name="Xu W."/>
            <person name="Pan J."/>
            <person name="Luo Z.H."/>
            <person name="Li M."/>
        </authorList>
    </citation>
    <scope>NUCLEOTIDE SEQUENCE [LARGE SCALE GENOMIC DNA]</scope>
    <source>
        <strain evidence="3">SpSt-751</strain>
    </source>
</reference>
<dbReference type="PANTHER" id="PTHR30349:SF87">
    <property type="entry name" value="TRANSPOSASE A"/>
    <property type="match status" value="1"/>
</dbReference>
<evidence type="ECO:0000313" key="3">
    <source>
        <dbReference type="EMBL" id="HGB30793.1"/>
    </source>
</evidence>
<accession>A0A7C3WVG7</accession>
<organism evidence="3">
    <name type="scientific">Dictyoglomus turgidum</name>
    <dbReference type="NCBI Taxonomy" id="513050"/>
    <lineage>
        <taxon>Bacteria</taxon>
        <taxon>Pseudomonadati</taxon>
        <taxon>Dictyoglomota</taxon>
        <taxon>Dictyoglomia</taxon>
        <taxon>Dictyoglomales</taxon>
        <taxon>Dictyoglomaceae</taxon>
        <taxon>Dictyoglomus</taxon>
    </lineage>
</organism>
<gene>
    <name evidence="3" type="ORF">ENV35_02810</name>
</gene>
<dbReference type="InterPro" id="IPR050090">
    <property type="entry name" value="Tyrosine_recombinase_XerCD"/>
</dbReference>
<keyword evidence="1" id="KW-0233">DNA recombination</keyword>
<evidence type="ECO:0000259" key="2">
    <source>
        <dbReference type="PROSITE" id="PS51898"/>
    </source>
</evidence>
<dbReference type="GO" id="GO:0003677">
    <property type="term" value="F:DNA binding"/>
    <property type="evidence" value="ECO:0007669"/>
    <property type="project" value="InterPro"/>
</dbReference>
<dbReference type="PROSITE" id="PS51898">
    <property type="entry name" value="TYR_RECOMBINASE"/>
    <property type="match status" value="1"/>
</dbReference>
<dbReference type="InterPro" id="IPR013762">
    <property type="entry name" value="Integrase-like_cat_sf"/>
</dbReference>
<protein>
    <recommendedName>
        <fullName evidence="2">Tyr recombinase domain-containing protein</fullName>
    </recommendedName>
</protein>
<name>A0A7C3WVG7_9BACT</name>
<dbReference type="InterPro" id="IPR002104">
    <property type="entry name" value="Integrase_catalytic"/>
</dbReference>
<dbReference type="PANTHER" id="PTHR30349">
    <property type="entry name" value="PHAGE INTEGRASE-RELATED"/>
    <property type="match status" value="1"/>
</dbReference>
<comment type="caution">
    <text evidence="3">The sequence shown here is derived from an EMBL/GenBank/DDBJ whole genome shotgun (WGS) entry which is preliminary data.</text>
</comment>
<dbReference type="EMBL" id="DTGA01000063">
    <property type="protein sequence ID" value="HGB30793.1"/>
    <property type="molecule type" value="Genomic_DNA"/>
</dbReference>
<dbReference type="GO" id="GO:0006310">
    <property type="term" value="P:DNA recombination"/>
    <property type="evidence" value="ECO:0007669"/>
    <property type="project" value="UniProtKB-KW"/>
</dbReference>
<dbReference type="GO" id="GO:0015074">
    <property type="term" value="P:DNA integration"/>
    <property type="evidence" value="ECO:0007669"/>
    <property type="project" value="InterPro"/>
</dbReference>
<dbReference type="Gene3D" id="1.10.443.10">
    <property type="entry name" value="Intergrase catalytic core"/>
    <property type="match status" value="1"/>
</dbReference>
<proteinExistence type="predicted"/>